<organism evidence="10 11">
    <name type="scientific">Mesorhabditis belari</name>
    <dbReference type="NCBI Taxonomy" id="2138241"/>
    <lineage>
        <taxon>Eukaryota</taxon>
        <taxon>Metazoa</taxon>
        <taxon>Ecdysozoa</taxon>
        <taxon>Nematoda</taxon>
        <taxon>Chromadorea</taxon>
        <taxon>Rhabditida</taxon>
        <taxon>Rhabditina</taxon>
        <taxon>Rhabditomorpha</taxon>
        <taxon>Rhabditoidea</taxon>
        <taxon>Rhabditidae</taxon>
        <taxon>Mesorhabditinae</taxon>
        <taxon>Mesorhabditis</taxon>
    </lineage>
</organism>
<evidence type="ECO:0000256" key="6">
    <source>
        <dbReference type="ARBA" id="ARBA00022989"/>
    </source>
</evidence>
<comment type="subcellular location">
    <subcellularLocation>
        <location evidence="1">Membrane</location>
        <topology evidence="1">Multi-pass membrane protein</topology>
    </subcellularLocation>
</comment>
<reference evidence="11" key="1">
    <citation type="submission" date="2024-02" db="UniProtKB">
        <authorList>
            <consortium name="WormBaseParasite"/>
        </authorList>
    </citation>
    <scope>IDENTIFICATION</scope>
</reference>
<evidence type="ECO:0000256" key="5">
    <source>
        <dbReference type="ARBA" id="ARBA00022737"/>
    </source>
</evidence>
<dbReference type="Pfam" id="PF00153">
    <property type="entry name" value="Mito_carr"/>
    <property type="match status" value="3"/>
</dbReference>
<evidence type="ECO:0000256" key="2">
    <source>
        <dbReference type="ARBA" id="ARBA00006375"/>
    </source>
</evidence>
<dbReference type="Proteomes" id="UP000887575">
    <property type="component" value="Unassembled WGS sequence"/>
</dbReference>
<evidence type="ECO:0000256" key="7">
    <source>
        <dbReference type="ARBA" id="ARBA00023136"/>
    </source>
</evidence>
<accession>A0AAF3FEA5</accession>
<sequence>MTAPNTPNITHELMCGATAGVAVDLGLYPLDTLKTRLQSKQGFRAAGGFRNLYRGMSSVAIGSAPGSAIFFVSYRQAQKMGNNSILSDILAACFGEMCACLVRVPTELLKQRIQASNGKLKLSSAIREIRQTNGFFGFYRGFTSTIVREIPFAFIEYPLWEAMKRSFHQKMDRHASPIEGAAFGSLAGLTAAALTTPLDVAKTRIMLNRATYTPRILETLFEIHREGGVRALFSGIVPRMCWMSIGGFVFFGAYETAKYTLSLPIEF</sequence>
<dbReference type="AlphaFoldDB" id="A0AAF3FEA5"/>
<feature type="repeat" description="Solcar" evidence="8">
    <location>
        <begin position="7"/>
        <end position="80"/>
    </location>
</feature>
<dbReference type="PANTHER" id="PTHR45667">
    <property type="entry name" value="S-ADENOSYLMETHIONINE MITOCHONDRIAL CARRIER PROTEIN"/>
    <property type="match status" value="1"/>
</dbReference>
<name>A0AAF3FEA5_9BILA</name>
<feature type="repeat" description="Solcar" evidence="8">
    <location>
        <begin position="175"/>
        <end position="260"/>
    </location>
</feature>
<protein>
    <submittedName>
        <fullName evidence="11">Uncharacterized protein</fullName>
    </submittedName>
</protein>
<dbReference type="Gene3D" id="1.50.40.10">
    <property type="entry name" value="Mitochondrial carrier domain"/>
    <property type="match status" value="1"/>
</dbReference>
<feature type="repeat" description="Solcar" evidence="8">
    <location>
        <begin position="83"/>
        <end position="166"/>
    </location>
</feature>
<keyword evidence="6" id="KW-1133">Transmembrane helix</keyword>
<dbReference type="WBParaSite" id="MBELARI_LOCUS5349">
    <property type="protein sequence ID" value="MBELARI_LOCUS5349"/>
    <property type="gene ID" value="MBELARI_LOCUS5349"/>
</dbReference>
<evidence type="ECO:0000256" key="4">
    <source>
        <dbReference type="ARBA" id="ARBA00022692"/>
    </source>
</evidence>
<dbReference type="InterPro" id="IPR023395">
    <property type="entry name" value="MCP_dom_sf"/>
</dbReference>
<proteinExistence type="inferred from homology"/>
<evidence type="ECO:0000256" key="9">
    <source>
        <dbReference type="RuleBase" id="RU000488"/>
    </source>
</evidence>
<comment type="similarity">
    <text evidence="2 9">Belongs to the mitochondrial carrier (TC 2.A.29) family.</text>
</comment>
<evidence type="ECO:0000256" key="8">
    <source>
        <dbReference type="PROSITE-ProRule" id="PRU00282"/>
    </source>
</evidence>
<evidence type="ECO:0000256" key="1">
    <source>
        <dbReference type="ARBA" id="ARBA00004141"/>
    </source>
</evidence>
<keyword evidence="10" id="KW-1185">Reference proteome</keyword>
<dbReference type="InterPro" id="IPR018108">
    <property type="entry name" value="MCP_transmembrane"/>
</dbReference>
<keyword evidence="4 8" id="KW-0812">Transmembrane</keyword>
<evidence type="ECO:0000256" key="3">
    <source>
        <dbReference type="ARBA" id="ARBA00022448"/>
    </source>
</evidence>
<evidence type="ECO:0000313" key="10">
    <source>
        <dbReference type="Proteomes" id="UP000887575"/>
    </source>
</evidence>
<dbReference type="GO" id="GO:0016020">
    <property type="term" value="C:membrane"/>
    <property type="evidence" value="ECO:0007669"/>
    <property type="project" value="UniProtKB-SubCell"/>
</dbReference>
<keyword evidence="7 8" id="KW-0472">Membrane</keyword>
<dbReference type="SUPFAM" id="SSF103506">
    <property type="entry name" value="Mitochondrial carrier"/>
    <property type="match status" value="1"/>
</dbReference>
<evidence type="ECO:0000313" key="11">
    <source>
        <dbReference type="WBParaSite" id="MBELARI_LOCUS5349"/>
    </source>
</evidence>
<keyword evidence="3 9" id="KW-0813">Transport</keyword>
<dbReference type="PROSITE" id="PS50920">
    <property type="entry name" value="SOLCAR"/>
    <property type="match status" value="3"/>
</dbReference>
<keyword evidence="5" id="KW-0677">Repeat</keyword>